<accession>A8PBI1</accession>
<protein>
    <submittedName>
        <fullName evidence="1">Uncharacterized protein</fullName>
    </submittedName>
</protein>
<evidence type="ECO:0000313" key="1">
    <source>
        <dbReference type="EMBL" id="EAU81636.2"/>
    </source>
</evidence>
<dbReference type="InParanoid" id="A8PBI1"/>
<organism evidence="1 2">
    <name type="scientific">Coprinopsis cinerea (strain Okayama-7 / 130 / ATCC MYA-4618 / FGSC 9003)</name>
    <name type="common">Inky cap fungus</name>
    <name type="synonym">Hormographiella aspergillata</name>
    <dbReference type="NCBI Taxonomy" id="240176"/>
    <lineage>
        <taxon>Eukaryota</taxon>
        <taxon>Fungi</taxon>
        <taxon>Dikarya</taxon>
        <taxon>Basidiomycota</taxon>
        <taxon>Agaricomycotina</taxon>
        <taxon>Agaricomycetes</taxon>
        <taxon>Agaricomycetidae</taxon>
        <taxon>Agaricales</taxon>
        <taxon>Agaricineae</taxon>
        <taxon>Psathyrellaceae</taxon>
        <taxon>Coprinopsis</taxon>
    </lineage>
</organism>
<keyword evidence="2" id="KW-1185">Reference proteome</keyword>
<reference evidence="1 2" key="1">
    <citation type="journal article" date="2010" name="Proc. Natl. Acad. Sci. U.S.A.">
        <title>Insights into evolution of multicellular fungi from the assembled chromosomes of the mushroom Coprinopsis cinerea (Coprinus cinereus).</title>
        <authorList>
            <person name="Stajich J.E."/>
            <person name="Wilke S.K."/>
            <person name="Ahren D."/>
            <person name="Au C.H."/>
            <person name="Birren B.W."/>
            <person name="Borodovsky M."/>
            <person name="Burns C."/>
            <person name="Canback B."/>
            <person name="Casselton L.A."/>
            <person name="Cheng C.K."/>
            <person name="Deng J."/>
            <person name="Dietrich F.S."/>
            <person name="Fargo D.C."/>
            <person name="Farman M.L."/>
            <person name="Gathman A.C."/>
            <person name="Goldberg J."/>
            <person name="Guigo R."/>
            <person name="Hoegger P.J."/>
            <person name="Hooker J.B."/>
            <person name="Huggins A."/>
            <person name="James T.Y."/>
            <person name="Kamada T."/>
            <person name="Kilaru S."/>
            <person name="Kodira C."/>
            <person name="Kues U."/>
            <person name="Kupfer D."/>
            <person name="Kwan H.S."/>
            <person name="Lomsadze A."/>
            <person name="Li W."/>
            <person name="Lilly W.W."/>
            <person name="Ma L.J."/>
            <person name="Mackey A.J."/>
            <person name="Manning G."/>
            <person name="Martin F."/>
            <person name="Muraguchi H."/>
            <person name="Natvig D.O."/>
            <person name="Palmerini H."/>
            <person name="Ramesh M.A."/>
            <person name="Rehmeyer C.J."/>
            <person name="Roe B.A."/>
            <person name="Shenoy N."/>
            <person name="Stanke M."/>
            <person name="Ter-Hovhannisyan V."/>
            <person name="Tunlid A."/>
            <person name="Velagapudi R."/>
            <person name="Vision T.J."/>
            <person name="Zeng Q."/>
            <person name="Zolan M.E."/>
            <person name="Pukkila P.J."/>
        </authorList>
    </citation>
    <scope>NUCLEOTIDE SEQUENCE [LARGE SCALE GENOMIC DNA]</scope>
    <source>
        <strain evidence="2">Okayama-7 / 130 / ATCC MYA-4618 / FGSC 9003</strain>
    </source>
</reference>
<dbReference type="KEGG" id="cci:CC1G_02652"/>
<evidence type="ECO:0000313" key="2">
    <source>
        <dbReference type="Proteomes" id="UP000001861"/>
    </source>
</evidence>
<dbReference type="VEuPathDB" id="FungiDB:CC1G_02652"/>
<dbReference type="GeneID" id="6016821"/>
<dbReference type="HOGENOM" id="CLU_1170591_0_0_1"/>
<comment type="caution">
    <text evidence="1">The sequence shown here is derived from an EMBL/GenBank/DDBJ whole genome shotgun (WGS) entry which is preliminary data.</text>
</comment>
<dbReference type="PROSITE" id="PS00290">
    <property type="entry name" value="IG_MHC"/>
    <property type="match status" value="1"/>
</dbReference>
<dbReference type="RefSeq" id="XP_001840189.2">
    <property type="nucleotide sequence ID" value="XM_001840137.2"/>
</dbReference>
<dbReference type="InterPro" id="IPR003006">
    <property type="entry name" value="Ig/MHC_CS"/>
</dbReference>
<dbReference type="AlphaFoldDB" id="A8PBI1"/>
<dbReference type="EMBL" id="AACS02000004">
    <property type="protein sequence ID" value="EAU81636.2"/>
    <property type="molecule type" value="Genomic_DNA"/>
</dbReference>
<name>A8PBI1_COPC7</name>
<dbReference type="Proteomes" id="UP000001861">
    <property type="component" value="Unassembled WGS sequence"/>
</dbReference>
<proteinExistence type="predicted"/>
<sequence>MSMPNPILSRTVATNKRPNSVSSARDFFSCLVDHAATENPGLFAALRDVVRRFSQEAIAWKDFLLATPRKELSQLEFDIESFTHAMDIHLSNAGLICNGLTEEEGHAIQQAIQQAPASTTDLVSHFRENPRGFEAALRGLFHMNCNIFPARITGSATHPFGPQGMTTRSRNARRTPLTNNIKCTTCCRSVDRSLFATHVYVQHGVGAFYELARDRLQQGVLFDTQTHVMCSKMECGQ</sequence>
<gene>
    <name evidence="1" type="ORF">CC1G_02652</name>
</gene>